<keyword evidence="2" id="KW-0472">Membrane</keyword>
<reference evidence="4 5" key="1">
    <citation type="submission" date="2018-09" db="EMBL/GenBank/DDBJ databases">
        <title>Murine metabolic-syndrome-specific gut microbial biobank.</title>
        <authorList>
            <person name="Liu C."/>
        </authorList>
    </citation>
    <scope>NUCLEOTIDE SEQUENCE [LARGE SCALE GENOMIC DNA]</scope>
    <source>
        <strain evidence="4 5">0.1xD8-82</strain>
    </source>
</reference>
<proteinExistence type="predicted"/>
<gene>
    <name evidence="4" type="ORF">D7V94_13435</name>
</gene>
<evidence type="ECO:0000256" key="1">
    <source>
        <dbReference type="SAM" id="MobiDB-lite"/>
    </source>
</evidence>
<feature type="region of interest" description="Disordered" evidence="1">
    <location>
        <begin position="597"/>
        <end position="627"/>
    </location>
</feature>
<dbReference type="RefSeq" id="WP_120470610.1">
    <property type="nucleotide sequence ID" value="NZ_RAYQ01000014.1"/>
</dbReference>
<dbReference type="Proteomes" id="UP000280696">
    <property type="component" value="Unassembled WGS sequence"/>
</dbReference>
<keyword evidence="2" id="KW-1133">Transmembrane helix</keyword>
<evidence type="ECO:0000259" key="3">
    <source>
        <dbReference type="Pfam" id="PF20155"/>
    </source>
</evidence>
<evidence type="ECO:0000313" key="4">
    <source>
        <dbReference type="EMBL" id="RKI90431.1"/>
    </source>
</evidence>
<protein>
    <recommendedName>
        <fullName evidence="3">Tape measure protein N-terminal domain-containing protein</fullName>
    </recommendedName>
</protein>
<evidence type="ECO:0000256" key="2">
    <source>
        <dbReference type="SAM" id="Phobius"/>
    </source>
</evidence>
<dbReference type="NCBIfam" id="TIGR02675">
    <property type="entry name" value="tape_meas_nterm"/>
    <property type="match status" value="1"/>
</dbReference>
<organism evidence="4 5">
    <name type="scientific">Parablautia intestinalis</name>
    <dbReference type="NCBI Taxonomy" id="2320100"/>
    <lineage>
        <taxon>Bacteria</taxon>
        <taxon>Bacillati</taxon>
        <taxon>Bacillota</taxon>
        <taxon>Clostridia</taxon>
        <taxon>Lachnospirales</taxon>
        <taxon>Lachnospiraceae</taxon>
        <taxon>Parablautia</taxon>
    </lineage>
</organism>
<keyword evidence="2" id="KW-0812">Transmembrane</keyword>
<feature type="compositionally biased region" description="Polar residues" evidence="1">
    <location>
        <begin position="597"/>
        <end position="608"/>
    </location>
</feature>
<feature type="transmembrane region" description="Helical" evidence="2">
    <location>
        <begin position="496"/>
        <end position="519"/>
    </location>
</feature>
<dbReference type="InterPro" id="IPR013491">
    <property type="entry name" value="Tape_meas_N"/>
</dbReference>
<dbReference type="OrthoDB" id="9780715at2"/>
<evidence type="ECO:0000313" key="5">
    <source>
        <dbReference type="Proteomes" id="UP000280696"/>
    </source>
</evidence>
<dbReference type="AlphaFoldDB" id="A0A3A9AS72"/>
<name>A0A3A9AS72_9FIRM</name>
<accession>A0A3A9AS72</accession>
<sequence>MTVRELFVAMGFKVDESSLNEVEKKINSVKSFAAKALGALGIGFSLAQMNTLAEEFNGINDQIKSATAGLGNQKEIQEKIMKSANDTKMSYADTAKVVGALVQENKELFGSVDEAVAFNDTLTKLFKTAGKSNDEIAGLMEAVNKSFAKGKVDTETLNQLMERSPEAVEYLNKQLGSTTEQLEKMASDGRISLADLKDAFILNADEIDAKFGGLDYSISDALLNIRNRWGYWLDDINASIGLTKTLAKYMTRAFNIAMNGLNKARDMSVKVVDKFGGIENVFRFIAIAAVAAFAAFNGKKVLDFMRSFTSLLNVANLKILAIIAVITAIALVAEDFVNFMQGNGSVVGEILGKMGYDADEVRDRIIVGWNKVKGFLLQVWLALQNAGGQIAQKLKEFWVKNGDEIKEKLTNGFRQLFTILGEIFRALYNLAVEIFGALREFWEKWGDQILEALSAIFSALGGIIKGFLLVLQGIIKFLRGVFSGDWEEAWAGIQKIFEGILLAIQSFFVGIWNAIYAFFGEKIDACIKKVTDFVDKVKAKLQAVKDFFGDIGDFISGVDDLSAKSTVVQNTTVANAAGSGNRTNNISQDVKIENTFNGTDPETMSKAATKSAEDTTDQLAKGLKYGT</sequence>
<feature type="domain" description="Tape measure protein N-terminal" evidence="3">
    <location>
        <begin position="49"/>
        <end position="237"/>
    </location>
</feature>
<feature type="transmembrane region" description="Helical" evidence="2">
    <location>
        <begin position="281"/>
        <end position="298"/>
    </location>
</feature>
<feature type="transmembrane region" description="Helical" evidence="2">
    <location>
        <begin position="310"/>
        <end position="333"/>
    </location>
</feature>
<feature type="transmembrane region" description="Helical" evidence="2">
    <location>
        <begin position="452"/>
        <end position="475"/>
    </location>
</feature>
<keyword evidence="5" id="KW-1185">Reference proteome</keyword>
<comment type="caution">
    <text evidence="4">The sequence shown here is derived from an EMBL/GenBank/DDBJ whole genome shotgun (WGS) entry which is preliminary data.</text>
</comment>
<dbReference type="EMBL" id="RAYQ01000014">
    <property type="protein sequence ID" value="RKI90431.1"/>
    <property type="molecule type" value="Genomic_DNA"/>
</dbReference>
<dbReference type="Pfam" id="PF20155">
    <property type="entry name" value="TMP_3"/>
    <property type="match status" value="1"/>
</dbReference>